<organism evidence="3 4">
    <name type="scientific">Roseiconus lacunae</name>
    <dbReference type="NCBI Taxonomy" id="2605694"/>
    <lineage>
        <taxon>Bacteria</taxon>
        <taxon>Pseudomonadati</taxon>
        <taxon>Planctomycetota</taxon>
        <taxon>Planctomycetia</taxon>
        <taxon>Pirellulales</taxon>
        <taxon>Pirellulaceae</taxon>
        <taxon>Roseiconus</taxon>
    </lineage>
</organism>
<keyword evidence="4" id="KW-1185">Reference proteome</keyword>
<dbReference type="PANTHER" id="PTHR12526">
    <property type="entry name" value="GLYCOSYLTRANSFERASE"/>
    <property type="match status" value="1"/>
</dbReference>
<dbReference type="InterPro" id="IPR001296">
    <property type="entry name" value="Glyco_trans_1"/>
</dbReference>
<dbReference type="CDD" id="cd03794">
    <property type="entry name" value="GT4_WbuB-like"/>
    <property type="match status" value="1"/>
</dbReference>
<protein>
    <submittedName>
        <fullName evidence="3">Glycosyltransferase family 4 protein</fullName>
    </submittedName>
</protein>
<dbReference type="SUPFAM" id="SSF53756">
    <property type="entry name" value="UDP-Glycosyltransferase/glycogen phosphorylase"/>
    <property type="match status" value="1"/>
</dbReference>
<dbReference type="RefSeq" id="WP_289166292.1">
    <property type="nucleotide sequence ID" value="NZ_JASZZN010000022.1"/>
</dbReference>
<dbReference type="Pfam" id="PF00534">
    <property type="entry name" value="Glycos_transf_1"/>
    <property type="match status" value="1"/>
</dbReference>
<dbReference type="Proteomes" id="UP001239462">
    <property type="component" value="Unassembled WGS sequence"/>
</dbReference>
<dbReference type="InterPro" id="IPR028098">
    <property type="entry name" value="Glyco_trans_4-like_N"/>
</dbReference>
<accession>A0ABT7PPM1</accession>
<dbReference type="EMBL" id="JASZZN010000022">
    <property type="protein sequence ID" value="MDM4018449.1"/>
    <property type="molecule type" value="Genomic_DNA"/>
</dbReference>
<evidence type="ECO:0000313" key="3">
    <source>
        <dbReference type="EMBL" id="MDM4018449.1"/>
    </source>
</evidence>
<feature type="domain" description="Glycosyltransferase subfamily 4-like N-terminal" evidence="2">
    <location>
        <begin position="29"/>
        <end position="204"/>
    </location>
</feature>
<proteinExistence type="predicted"/>
<reference evidence="3 4" key="1">
    <citation type="submission" date="2023-06" db="EMBL/GenBank/DDBJ databases">
        <title>Roseiconus lacunae JC819 isolated from Gulf of Mannar region, Tamil Nadu.</title>
        <authorList>
            <person name="Pk S."/>
            <person name="Ch S."/>
            <person name="Ch V.R."/>
        </authorList>
    </citation>
    <scope>NUCLEOTIDE SEQUENCE [LARGE SCALE GENOMIC DNA]</scope>
    <source>
        <strain evidence="3 4">JC819</strain>
    </source>
</reference>
<dbReference type="Gene3D" id="3.40.50.2000">
    <property type="entry name" value="Glycogen Phosphorylase B"/>
    <property type="match status" value="2"/>
</dbReference>
<name>A0ABT7PPM1_9BACT</name>
<gene>
    <name evidence="3" type="ORF">QTN89_23565</name>
</gene>
<evidence type="ECO:0000259" key="2">
    <source>
        <dbReference type="Pfam" id="PF13579"/>
    </source>
</evidence>
<evidence type="ECO:0000313" key="4">
    <source>
        <dbReference type="Proteomes" id="UP001239462"/>
    </source>
</evidence>
<sequence length="452" mass="51096">MLKRPQIVFLNRSYWPDIEATGQLLTDLSVDLARQLDIHVVCGQPNFPEPDRSFIRSGIEVRRNVTIHRLSHRTYQKNSRNPVGRVMSMISFYRAACRYLRQANLSADVIVSQTDPFLLPLAGAQHARRTGARHCVYLQDIYPDVAEAIGKLRMPLLGRSIRRQLRQAYQSADKIIVLGRCMRQRLTGRRWAIDPQKIAILPNWADCSHLEPIEPYDNHFRLRHRVHDRFVVMHSGNMGLTQRLEVLIRAAAEPEWPMRAKLLLVGDGASRDRLIAFADQLGLTEDRIEFMPYQRRENLAESLSAADVHVVSMHEQIAGCLCPSKLYGILSVGRPVIAIADQATDLSRLVAEKNLGWCVRPGQSKQIARTVAQAEAESTRLFALPHIEKSRQQAARNIALTEYDRPVIAERFSCLLHDMVQQSTKIHPAHATPMAPILPVGPTANSDIALLP</sequence>
<feature type="domain" description="Glycosyl transferase family 1" evidence="1">
    <location>
        <begin position="227"/>
        <end position="378"/>
    </location>
</feature>
<comment type="caution">
    <text evidence="3">The sequence shown here is derived from an EMBL/GenBank/DDBJ whole genome shotgun (WGS) entry which is preliminary data.</text>
</comment>
<evidence type="ECO:0000259" key="1">
    <source>
        <dbReference type="Pfam" id="PF00534"/>
    </source>
</evidence>
<dbReference type="Pfam" id="PF13579">
    <property type="entry name" value="Glyco_trans_4_4"/>
    <property type="match status" value="1"/>
</dbReference>